<dbReference type="CDD" id="cd16345">
    <property type="entry name" value="LMWP_ArsC"/>
    <property type="match status" value="1"/>
</dbReference>
<keyword evidence="1" id="KW-0059">Arsenical resistance</keyword>
<dbReference type="SMART" id="SM00226">
    <property type="entry name" value="LMWPc"/>
    <property type="match status" value="1"/>
</dbReference>
<proteinExistence type="predicted"/>
<dbReference type="PANTHER" id="PTHR43428">
    <property type="entry name" value="ARSENATE REDUCTASE"/>
    <property type="match status" value="1"/>
</dbReference>
<dbReference type="Proteomes" id="UP000184520">
    <property type="component" value="Unassembled WGS sequence"/>
</dbReference>
<protein>
    <submittedName>
        <fullName evidence="3">Arsenate reductase</fullName>
    </submittedName>
</protein>
<dbReference type="InterPro" id="IPR023485">
    <property type="entry name" value="Ptyr_pPase"/>
</dbReference>
<dbReference type="PANTHER" id="PTHR43428:SF1">
    <property type="entry name" value="ARSENATE REDUCTASE"/>
    <property type="match status" value="1"/>
</dbReference>
<evidence type="ECO:0000313" key="3">
    <source>
        <dbReference type="EMBL" id="SHG40115.1"/>
    </source>
</evidence>
<organism evidence="3 4">
    <name type="scientific">Marisediminitalea aggregata</name>
    <dbReference type="NCBI Taxonomy" id="634436"/>
    <lineage>
        <taxon>Bacteria</taxon>
        <taxon>Pseudomonadati</taxon>
        <taxon>Pseudomonadota</taxon>
        <taxon>Gammaproteobacteria</taxon>
        <taxon>Alteromonadales</taxon>
        <taxon>Alteromonadaceae</taxon>
        <taxon>Marisediminitalea</taxon>
    </lineage>
</organism>
<gene>
    <name evidence="3" type="ORF">SAMN05216361_2104</name>
</gene>
<dbReference type="OrthoDB" id="9793058at2"/>
<dbReference type="RefSeq" id="WP_073322043.1">
    <property type="nucleotide sequence ID" value="NZ_FQWD01000003.1"/>
</dbReference>
<keyword evidence="4" id="KW-1185">Reference proteome</keyword>
<sequence>MKVLYICTHNRCRSILSEAITNHVAGDVITAKSAGSQPAGEVHPLSLKYLNEAGIPTDGLQSQSWDEFEAFAPDLVITVCDSAAGESCPVWFGKSVKVHWGLSDPSKLTGSEEDIAHAFNDTIAQISARVTDLKTIAEQPFTPESLRASLANLGAQ</sequence>
<reference evidence="4" key="1">
    <citation type="submission" date="2016-11" db="EMBL/GenBank/DDBJ databases">
        <authorList>
            <person name="Varghese N."/>
            <person name="Submissions S."/>
        </authorList>
    </citation>
    <scope>NUCLEOTIDE SEQUENCE [LARGE SCALE GENOMIC DNA]</scope>
    <source>
        <strain evidence="4">CGMCC 1.8995</strain>
    </source>
</reference>
<dbReference type="GO" id="GO:0046685">
    <property type="term" value="P:response to arsenic-containing substance"/>
    <property type="evidence" value="ECO:0007669"/>
    <property type="project" value="UniProtKB-KW"/>
</dbReference>
<dbReference type="InterPro" id="IPR036196">
    <property type="entry name" value="Ptyr_pPase_sf"/>
</dbReference>
<name>A0A1M5JI87_9ALTE</name>
<dbReference type="EMBL" id="FQWD01000003">
    <property type="protein sequence ID" value="SHG40115.1"/>
    <property type="molecule type" value="Genomic_DNA"/>
</dbReference>
<dbReference type="SUPFAM" id="SSF52788">
    <property type="entry name" value="Phosphotyrosine protein phosphatases I"/>
    <property type="match status" value="1"/>
</dbReference>
<feature type="domain" description="Phosphotyrosine protein phosphatase I" evidence="2">
    <location>
        <begin position="1"/>
        <end position="136"/>
    </location>
</feature>
<dbReference type="STRING" id="634436.SAMN05216361_2104"/>
<dbReference type="Gene3D" id="3.40.50.2300">
    <property type="match status" value="1"/>
</dbReference>
<dbReference type="Pfam" id="PF01451">
    <property type="entry name" value="LMWPc"/>
    <property type="match status" value="1"/>
</dbReference>
<evidence type="ECO:0000259" key="2">
    <source>
        <dbReference type="SMART" id="SM00226"/>
    </source>
</evidence>
<dbReference type="AlphaFoldDB" id="A0A1M5JI87"/>
<accession>A0A1M5JI87</accession>
<evidence type="ECO:0000313" key="4">
    <source>
        <dbReference type="Proteomes" id="UP000184520"/>
    </source>
</evidence>
<evidence type="ECO:0000256" key="1">
    <source>
        <dbReference type="ARBA" id="ARBA00022849"/>
    </source>
</evidence>